<dbReference type="AlphaFoldDB" id="A0A3P1C2I2"/>
<comment type="caution">
    <text evidence="2">The sequence shown here is derived from an EMBL/GenBank/DDBJ whole genome shotgun (WGS) entry which is preliminary data.</text>
</comment>
<dbReference type="OrthoDB" id="964656at2"/>
<evidence type="ECO:0000313" key="2">
    <source>
        <dbReference type="EMBL" id="RRB07459.1"/>
    </source>
</evidence>
<sequence>METYNPAEDENQGIASTMARHDSGTGEELEPGISPSGNLPSPDPDLTETTLFDEADEEDGLSSEE</sequence>
<organism evidence="2 3">
    <name type="scientific">Larkinella rosea</name>
    <dbReference type="NCBI Taxonomy" id="2025312"/>
    <lineage>
        <taxon>Bacteria</taxon>
        <taxon>Pseudomonadati</taxon>
        <taxon>Bacteroidota</taxon>
        <taxon>Cytophagia</taxon>
        <taxon>Cytophagales</taxon>
        <taxon>Spirosomataceae</taxon>
        <taxon>Larkinella</taxon>
    </lineage>
</organism>
<keyword evidence="3" id="KW-1185">Reference proteome</keyword>
<reference evidence="2 3" key="1">
    <citation type="submission" date="2018-11" db="EMBL/GenBank/DDBJ databases">
        <authorList>
            <person name="Zhou Z."/>
            <person name="Wang G."/>
        </authorList>
    </citation>
    <scope>NUCLEOTIDE SEQUENCE [LARGE SCALE GENOMIC DNA]</scope>
    <source>
        <strain evidence="2 3">KCTC52004</strain>
    </source>
</reference>
<evidence type="ECO:0000256" key="1">
    <source>
        <dbReference type="SAM" id="MobiDB-lite"/>
    </source>
</evidence>
<protein>
    <submittedName>
        <fullName evidence="2">Uncharacterized protein</fullName>
    </submittedName>
</protein>
<accession>A0A3P1C2I2</accession>
<dbReference type="EMBL" id="RQJO01000007">
    <property type="protein sequence ID" value="RRB07459.1"/>
    <property type="molecule type" value="Genomic_DNA"/>
</dbReference>
<proteinExistence type="predicted"/>
<dbReference type="Proteomes" id="UP000271925">
    <property type="component" value="Unassembled WGS sequence"/>
</dbReference>
<dbReference type="RefSeq" id="WP_124872541.1">
    <property type="nucleotide sequence ID" value="NZ_RQJO01000007.1"/>
</dbReference>
<gene>
    <name evidence="2" type="ORF">EHT25_06675</name>
</gene>
<name>A0A3P1C2I2_9BACT</name>
<evidence type="ECO:0000313" key="3">
    <source>
        <dbReference type="Proteomes" id="UP000271925"/>
    </source>
</evidence>
<feature type="region of interest" description="Disordered" evidence="1">
    <location>
        <begin position="1"/>
        <end position="65"/>
    </location>
</feature>
<feature type="compositionally biased region" description="Acidic residues" evidence="1">
    <location>
        <begin position="51"/>
        <end position="65"/>
    </location>
</feature>